<dbReference type="Pfam" id="PF00570">
    <property type="entry name" value="HRDC"/>
    <property type="match status" value="1"/>
</dbReference>
<dbReference type="GO" id="GO:0006310">
    <property type="term" value="P:DNA recombination"/>
    <property type="evidence" value="ECO:0007669"/>
    <property type="project" value="UniProtKB-UniRule"/>
</dbReference>
<evidence type="ECO:0000256" key="1">
    <source>
        <dbReference type="ARBA" id="ARBA00001946"/>
    </source>
</evidence>
<dbReference type="Pfam" id="PF16124">
    <property type="entry name" value="RecQ_Zn_bind"/>
    <property type="match status" value="1"/>
</dbReference>
<dbReference type="PROSITE" id="PS51194">
    <property type="entry name" value="HELICASE_CTER"/>
    <property type="match status" value="1"/>
</dbReference>
<dbReference type="AlphaFoldDB" id="A0A1G6GIA4"/>
<dbReference type="InterPro" id="IPR006293">
    <property type="entry name" value="DNA_helicase_ATP-dep_RecQ_bac"/>
</dbReference>
<dbReference type="InterPro" id="IPR001650">
    <property type="entry name" value="Helicase_C-like"/>
</dbReference>
<keyword evidence="7" id="KW-0378">Hydrolase</keyword>
<dbReference type="InterPro" id="IPR032284">
    <property type="entry name" value="RecQ_Zn-bd"/>
</dbReference>
<dbReference type="GO" id="GO:0043138">
    <property type="term" value="F:3'-5' DNA helicase activity"/>
    <property type="evidence" value="ECO:0007669"/>
    <property type="project" value="UniProtKB-EC"/>
</dbReference>
<name>A0A1G6GIA4_9BACI</name>
<dbReference type="Pfam" id="PF09382">
    <property type="entry name" value="RQC"/>
    <property type="match status" value="1"/>
</dbReference>
<protein>
    <recommendedName>
        <fullName evidence="16">DNA helicase RecQ</fullName>
        <ecNumber evidence="16">5.6.2.4</ecNumber>
    </recommendedName>
</protein>
<dbReference type="InterPro" id="IPR002121">
    <property type="entry name" value="HRDC_dom"/>
</dbReference>
<comment type="similarity">
    <text evidence="3">Belongs to the helicase family. RecQ subfamily.</text>
</comment>
<gene>
    <name evidence="20" type="ORF">SAMN05421734_101130</name>
</gene>
<keyword evidence="6" id="KW-0227">DNA damage</keyword>
<organism evidence="20 21">
    <name type="scientific">Pelagirhabdus alkalitolerans</name>
    <dbReference type="NCBI Taxonomy" id="1612202"/>
    <lineage>
        <taxon>Bacteria</taxon>
        <taxon>Bacillati</taxon>
        <taxon>Bacillota</taxon>
        <taxon>Bacilli</taxon>
        <taxon>Bacillales</taxon>
        <taxon>Bacillaceae</taxon>
        <taxon>Pelagirhabdus</taxon>
    </lineage>
</organism>
<dbReference type="GO" id="GO:0006260">
    <property type="term" value="P:DNA replication"/>
    <property type="evidence" value="ECO:0007669"/>
    <property type="project" value="InterPro"/>
</dbReference>
<dbReference type="STRING" id="1612202.SAMN05421734_101130"/>
<keyword evidence="9" id="KW-0862">Zinc</keyword>
<evidence type="ECO:0000313" key="21">
    <source>
        <dbReference type="Proteomes" id="UP000242949"/>
    </source>
</evidence>
<evidence type="ECO:0000256" key="5">
    <source>
        <dbReference type="ARBA" id="ARBA00022741"/>
    </source>
</evidence>
<dbReference type="Gene3D" id="1.10.150.80">
    <property type="entry name" value="HRDC domain"/>
    <property type="match status" value="1"/>
</dbReference>
<keyword evidence="8 20" id="KW-0347">Helicase</keyword>
<dbReference type="PROSITE" id="PS51192">
    <property type="entry name" value="HELICASE_ATP_BIND_1"/>
    <property type="match status" value="1"/>
</dbReference>
<dbReference type="CDD" id="cd18794">
    <property type="entry name" value="SF2_C_RecQ"/>
    <property type="match status" value="1"/>
</dbReference>
<evidence type="ECO:0000256" key="16">
    <source>
        <dbReference type="NCBIfam" id="TIGR01389"/>
    </source>
</evidence>
<comment type="cofactor">
    <cofactor evidence="2">
        <name>Zn(2+)</name>
        <dbReference type="ChEBI" id="CHEBI:29105"/>
    </cofactor>
</comment>
<evidence type="ECO:0000259" key="19">
    <source>
        <dbReference type="PROSITE" id="PS51194"/>
    </source>
</evidence>
<keyword evidence="14" id="KW-0413">Isomerase</keyword>
<keyword evidence="12" id="KW-0233">DNA recombination</keyword>
<evidence type="ECO:0000256" key="10">
    <source>
        <dbReference type="ARBA" id="ARBA00022840"/>
    </source>
</evidence>
<dbReference type="InterPro" id="IPR014001">
    <property type="entry name" value="Helicase_ATP-bd"/>
</dbReference>
<evidence type="ECO:0000259" key="18">
    <source>
        <dbReference type="PROSITE" id="PS51192"/>
    </source>
</evidence>
<dbReference type="SMART" id="SM00956">
    <property type="entry name" value="RQC"/>
    <property type="match status" value="1"/>
</dbReference>
<dbReference type="InterPro" id="IPR036388">
    <property type="entry name" value="WH-like_DNA-bd_sf"/>
</dbReference>
<dbReference type="EC" id="5.6.2.4" evidence="16"/>
<evidence type="ECO:0000256" key="12">
    <source>
        <dbReference type="ARBA" id="ARBA00023172"/>
    </source>
</evidence>
<evidence type="ECO:0000256" key="9">
    <source>
        <dbReference type="ARBA" id="ARBA00022833"/>
    </source>
</evidence>
<sequence>MMNVLDAQDVLKTYFGYDQFRSGQTELIEMALNQENALGIMPTGGGKSICYQIPGLLLDGTAIIISPLISLMKDQVDSLEQIGIHATYINSTLSKEDYMNRMHLIREGVFNFVYVAPERFMSEHFLSLMKQIDVSFLAFDEAHCISQWGHDFRPSYRSIIPVLNELDHIPFKLGLTATATPEVIQDIQSLLTIDHNHVINTGFKRDNLHFHLVKGQDKDRFILDFIEKHKQESGIIYAPTRKLVDSVHGLLLQKGYKAAHYHAGLSEDIRRREQSKFINDEKTIMVATNAFGMGIDKSNVRFVIHHSLPMNIEAYYQEAGRAGRDGEPSDCILLFSGQDTQLQKFLIEQSGLSDEKKVQEYKKLQAMVNYCHTENCLSAYMLDYFNDPNRYGECGHCTNCTHTDEKIDRTQDAQMILSCVMRMDQKFGAGLTAKVLKGSKDQKVKQFRFDHLSTYGLMRNKTEKEITQFIHFLVAEGYLTTGDSKFPTLQLTAKAAAVLKGERAVYMRQVTIQEADASDYDTKLFEALRTLRKSIAQDENVPPYVIFSDATLKDMSRLKPVTKSDMLNIKGVGLKKFEQYGESFLETIQLDASDEKSHIISYRLYKKGYSLSLIASKRAIKESTVEAHLLQAYQEGYPLEWHDFFDQEVEQLVLEVLDEIEEVRLKAIKDMLPDDVSYGMIKAVLLKNDLFED</sequence>
<feature type="domain" description="Helicase C-terminal" evidence="19">
    <location>
        <begin position="217"/>
        <end position="365"/>
    </location>
</feature>
<dbReference type="SUPFAM" id="SSF47819">
    <property type="entry name" value="HRDC-like"/>
    <property type="match status" value="1"/>
</dbReference>
<dbReference type="Pfam" id="PF00270">
    <property type="entry name" value="DEAD"/>
    <property type="match status" value="1"/>
</dbReference>
<keyword evidence="5" id="KW-0547">Nucleotide-binding</keyword>
<evidence type="ECO:0000256" key="7">
    <source>
        <dbReference type="ARBA" id="ARBA00022801"/>
    </source>
</evidence>
<dbReference type="PANTHER" id="PTHR13710:SF105">
    <property type="entry name" value="ATP-DEPENDENT DNA HELICASE Q1"/>
    <property type="match status" value="1"/>
</dbReference>
<dbReference type="InterPro" id="IPR010997">
    <property type="entry name" value="HRDC-like_sf"/>
</dbReference>
<accession>A0A1G6GIA4</accession>
<dbReference type="GO" id="GO:0043590">
    <property type="term" value="C:bacterial nucleoid"/>
    <property type="evidence" value="ECO:0007669"/>
    <property type="project" value="TreeGrafter"/>
</dbReference>
<dbReference type="InterPro" id="IPR004589">
    <property type="entry name" value="DNA_helicase_ATP-dep_RecQ"/>
</dbReference>
<dbReference type="SMART" id="SM00490">
    <property type="entry name" value="HELICc"/>
    <property type="match status" value="1"/>
</dbReference>
<evidence type="ECO:0000256" key="11">
    <source>
        <dbReference type="ARBA" id="ARBA00023125"/>
    </source>
</evidence>
<dbReference type="Gene3D" id="3.40.50.300">
    <property type="entry name" value="P-loop containing nucleotide triphosphate hydrolases"/>
    <property type="match status" value="2"/>
</dbReference>
<dbReference type="GO" id="GO:0003677">
    <property type="term" value="F:DNA binding"/>
    <property type="evidence" value="ECO:0007669"/>
    <property type="project" value="UniProtKB-KW"/>
</dbReference>
<dbReference type="EMBL" id="FMYI01000001">
    <property type="protein sequence ID" value="SDB81741.1"/>
    <property type="molecule type" value="Genomic_DNA"/>
</dbReference>
<reference evidence="21" key="1">
    <citation type="submission" date="2016-09" db="EMBL/GenBank/DDBJ databases">
        <authorList>
            <person name="Varghese N."/>
            <person name="Submissions S."/>
        </authorList>
    </citation>
    <scope>NUCLEOTIDE SEQUENCE [LARGE SCALE GENOMIC DNA]</scope>
    <source>
        <strain evidence="21">S5</strain>
    </source>
</reference>
<evidence type="ECO:0000256" key="3">
    <source>
        <dbReference type="ARBA" id="ARBA00005446"/>
    </source>
</evidence>
<dbReference type="Pfam" id="PF14493">
    <property type="entry name" value="HTH_40"/>
    <property type="match status" value="1"/>
</dbReference>
<dbReference type="GO" id="GO:0005737">
    <property type="term" value="C:cytoplasm"/>
    <property type="evidence" value="ECO:0007669"/>
    <property type="project" value="TreeGrafter"/>
</dbReference>
<dbReference type="NCBIfam" id="TIGR01389">
    <property type="entry name" value="recQ"/>
    <property type="match status" value="1"/>
</dbReference>
<dbReference type="SUPFAM" id="SSF52540">
    <property type="entry name" value="P-loop containing nucleoside triphosphate hydrolases"/>
    <property type="match status" value="1"/>
</dbReference>
<evidence type="ECO:0000256" key="13">
    <source>
        <dbReference type="ARBA" id="ARBA00023204"/>
    </source>
</evidence>
<dbReference type="Proteomes" id="UP000242949">
    <property type="component" value="Unassembled WGS sequence"/>
</dbReference>
<dbReference type="GO" id="GO:0005524">
    <property type="term" value="F:ATP binding"/>
    <property type="evidence" value="ECO:0007669"/>
    <property type="project" value="UniProtKB-KW"/>
</dbReference>
<dbReference type="SMART" id="SM00487">
    <property type="entry name" value="DEXDc"/>
    <property type="match status" value="1"/>
</dbReference>
<dbReference type="GO" id="GO:0009432">
    <property type="term" value="P:SOS response"/>
    <property type="evidence" value="ECO:0007669"/>
    <property type="project" value="UniProtKB-UniRule"/>
</dbReference>
<dbReference type="Gene3D" id="1.10.10.10">
    <property type="entry name" value="Winged helix-like DNA-binding domain superfamily/Winged helix DNA-binding domain"/>
    <property type="match status" value="1"/>
</dbReference>
<evidence type="ECO:0000313" key="20">
    <source>
        <dbReference type="EMBL" id="SDB81741.1"/>
    </source>
</evidence>
<evidence type="ECO:0000256" key="8">
    <source>
        <dbReference type="ARBA" id="ARBA00022806"/>
    </source>
</evidence>
<dbReference type="PROSITE" id="PS50967">
    <property type="entry name" value="HRDC"/>
    <property type="match status" value="1"/>
</dbReference>
<evidence type="ECO:0000256" key="4">
    <source>
        <dbReference type="ARBA" id="ARBA00022723"/>
    </source>
</evidence>
<evidence type="ECO:0000259" key="17">
    <source>
        <dbReference type="PROSITE" id="PS50967"/>
    </source>
</evidence>
<comment type="catalytic activity">
    <reaction evidence="15">
        <text>Couples ATP hydrolysis with the unwinding of duplex DNA by translocating in the 3'-5' direction.</text>
        <dbReference type="EC" id="5.6.2.4"/>
    </reaction>
</comment>
<comment type="cofactor">
    <cofactor evidence="1">
        <name>Mg(2+)</name>
        <dbReference type="ChEBI" id="CHEBI:18420"/>
    </cofactor>
</comment>
<dbReference type="FunFam" id="3.40.50.300:FF:001389">
    <property type="entry name" value="ATP-dependent DNA helicase RecQ"/>
    <property type="match status" value="1"/>
</dbReference>
<dbReference type="FunFam" id="1.10.150.80:FF:000002">
    <property type="entry name" value="ATP-dependent DNA helicase RecQ"/>
    <property type="match status" value="1"/>
</dbReference>
<dbReference type="InterPro" id="IPR036390">
    <property type="entry name" value="WH_DNA-bd_sf"/>
</dbReference>
<dbReference type="GO" id="GO:0030894">
    <property type="term" value="C:replisome"/>
    <property type="evidence" value="ECO:0007669"/>
    <property type="project" value="TreeGrafter"/>
</dbReference>
<dbReference type="InterPro" id="IPR018982">
    <property type="entry name" value="RQC_domain"/>
</dbReference>
<evidence type="ECO:0000256" key="15">
    <source>
        <dbReference type="ARBA" id="ARBA00034617"/>
    </source>
</evidence>
<dbReference type="GO" id="GO:0006281">
    <property type="term" value="P:DNA repair"/>
    <property type="evidence" value="ECO:0007669"/>
    <property type="project" value="UniProtKB-KW"/>
</dbReference>
<dbReference type="GO" id="GO:0009378">
    <property type="term" value="F:four-way junction helicase activity"/>
    <property type="evidence" value="ECO:0007669"/>
    <property type="project" value="TreeGrafter"/>
</dbReference>
<dbReference type="InterPro" id="IPR044876">
    <property type="entry name" value="HRDC_dom_sf"/>
</dbReference>
<dbReference type="GO" id="GO:0016787">
    <property type="term" value="F:hydrolase activity"/>
    <property type="evidence" value="ECO:0007669"/>
    <property type="project" value="UniProtKB-KW"/>
</dbReference>
<dbReference type="InterPro" id="IPR027417">
    <property type="entry name" value="P-loop_NTPase"/>
</dbReference>
<keyword evidence="10" id="KW-0067">ATP-binding</keyword>
<dbReference type="GO" id="GO:0046872">
    <property type="term" value="F:metal ion binding"/>
    <property type="evidence" value="ECO:0007669"/>
    <property type="project" value="UniProtKB-KW"/>
</dbReference>
<keyword evidence="4" id="KW-0479">Metal-binding</keyword>
<keyword evidence="13" id="KW-0234">DNA repair</keyword>
<dbReference type="Pfam" id="PF00271">
    <property type="entry name" value="Helicase_C"/>
    <property type="match status" value="1"/>
</dbReference>
<dbReference type="SUPFAM" id="SSF46785">
    <property type="entry name" value="Winged helix' DNA-binding domain"/>
    <property type="match status" value="1"/>
</dbReference>
<evidence type="ECO:0000256" key="2">
    <source>
        <dbReference type="ARBA" id="ARBA00001947"/>
    </source>
</evidence>
<feature type="domain" description="HRDC" evidence="17">
    <location>
        <begin position="518"/>
        <end position="598"/>
    </location>
</feature>
<dbReference type="NCBIfam" id="TIGR00614">
    <property type="entry name" value="recQ_fam"/>
    <property type="match status" value="1"/>
</dbReference>
<feature type="domain" description="Helicase ATP-binding" evidence="18">
    <location>
        <begin position="28"/>
        <end position="197"/>
    </location>
</feature>
<dbReference type="SMART" id="SM00341">
    <property type="entry name" value="HRDC"/>
    <property type="match status" value="1"/>
</dbReference>
<dbReference type="PANTHER" id="PTHR13710">
    <property type="entry name" value="DNA HELICASE RECQ FAMILY MEMBER"/>
    <property type="match status" value="1"/>
</dbReference>
<dbReference type="InterPro" id="IPR029491">
    <property type="entry name" value="Helicase_HTH"/>
</dbReference>
<dbReference type="CDD" id="cd17920">
    <property type="entry name" value="DEXHc_RecQ"/>
    <property type="match status" value="1"/>
</dbReference>
<evidence type="ECO:0000256" key="6">
    <source>
        <dbReference type="ARBA" id="ARBA00022763"/>
    </source>
</evidence>
<evidence type="ECO:0000256" key="14">
    <source>
        <dbReference type="ARBA" id="ARBA00023235"/>
    </source>
</evidence>
<dbReference type="InterPro" id="IPR011545">
    <property type="entry name" value="DEAD/DEAH_box_helicase_dom"/>
</dbReference>
<proteinExistence type="inferred from homology"/>
<keyword evidence="21" id="KW-1185">Reference proteome</keyword>
<keyword evidence="11" id="KW-0238">DNA-binding</keyword>